<organism evidence="2 3">
    <name type="scientific">Staphylococcus pragensis</name>
    <dbReference type="NCBI Taxonomy" id="1611836"/>
    <lineage>
        <taxon>Bacteria</taxon>
        <taxon>Bacillati</taxon>
        <taxon>Bacillota</taxon>
        <taxon>Bacilli</taxon>
        <taxon>Bacillales</taxon>
        <taxon>Staphylococcaceae</taxon>
        <taxon>Staphylococcus</taxon>
    </lineage>
</organism>
<keyword evidence="1" id="KW-1133">Transmembrane helix</keyword>
<feature type="transmembrane region" description="Helical" evidence="1">
    <location>
        <begin position="6"/>
        <end position="26"/>
    </location>
</feature>
<dbReference type="Proteomes" id="UP000297459">
    <property type="component" value="Unassembled WGS sequence"/>
</dbReference>
<sequence length="31" mass="3546">MFSIIFVSVIAPIVVGVVLTSYSYWLNKRDK</sequence>
<dbReference type="NCBIfam" id="NF033608">
    <property type="entry name" value="type_I_tox_Fst"/>
    <property type="match status" value="1"/>
</dbReference>
<comment type="caution">
    <text evidence="2">The sequence shown here is derived from an EMBL/GenBank/DDBJ whole genome shotgun (WGS) entry which is preliminary data.</text>
</comment>
<protein>
    <submittedName>
        <fullName evidence="2">Type I toxin-antitoxin system Fst family toxin</fullName>
    </submittedName>
</protein>
<dbReference type="AlphaFoldDB" id="A0A4Z1B813"/>
<gene>
    <name evidence="2" type="ORF">E2558_06520</name>
</gene>
<dbReference type="GeneID" id="48901360"/>
<evidence type="ECO:0000313" key="3">
    <source>
        <dbReference type="Proteomes" id="UP000297459"/>
    </source>
</evidence>
<reference evidence="2 3" key="1">
    <citation type="submission" date="2019-04" db="EMBL/GenBank/DDBJ databases">
        <title>Genomic characterization of Staphylococcus petrasii strains.</title>
        <authorList>
            <person name="Vrbovska V."/>
            <person name="Kovarovic V."/>
            <person name="Maslanova I."/>
            <person name="Indrakova A."/>
            <person name="Petras P."/>
            <person name="Sedo O."/>
            <person name="Svec P."/>
            <person name="Fisarova L."/>
            <person name="Sedlacek I."/>
            <person name="Doskar J."/>
            <person name="Pantucek R."/>
        </authorList>
    </citation>
    <scope>NUCLEOTIDE SEQUENCE [LARGE SCALE GENOMIC DNA]</scope>
    <source>
        <strain evidence="2 3">CCM 8529</strain>
    </source>
</reference>
<dbReference type="RefSeq" id="WP_115345419.1">
    <property type="nucleotide sequence ID" value="NZ_SRPJ01000002.1"/>
</dbReference>
<evidence type="ECO:0000313" key="2">
    <source>
        <dbReference type="EMBL" id="TGN27496.1"/>
    </source>
</evidence>
<keyword evidence="3" id="KW-1185">Reference proteome</keyword>
<evidence type="ECO:0000256" key="1">
    <source>
        <dbReference type="SAM" id="Phobius"/>
    </source>
</evidence>
<keyword evidence="1" id="KW-0472">Membrane</keyword>
<accession>A0A4Z1B813</accession>
<name>A0A4Z1B813_9STAP</name>
<dbReference type="EMBL" id="SRPJ01000002">
    <property type="protein sequence ID" value="TGN27496.1"/>
    <property type="molecule type" value="Genomic_DNA"/>
</dbReference>
<proteinExistence type="predicted"/>
<keyword evidence="1" id="KW-0812">Transmembrane</keyword>